<keyword evidence="2 3" id="KW-0663">Pyridoxal phosphate</keyword>
<accession>A0AAD5UP01</accession>
<dbReference type="GO" id="GO:0003962">
    <property type="term" value="F:cystathionine gamma-synthase activity"/>
    <property type="evidence" value="ECO:0007669"/>
    <property type="project" value="TreeGrafter"/>
</dbReference>
<dbReference type="GO" id="GO:0030170">
    <property type="term" value="F:pyridoxal phosphate binding"/>
    <property type="evidence" value="ECO:0007669"/>
    <property type="project" value="InterPro"/>
</dbReference>
<reference evidence="4" key="1">
    <citation type="submission" date="2020-05" db="EMBL/GenBank/DDBJ databases">
        <title>Phylogenomic resolution of chytrid fungi.</title>
        <authorList>
            <person name="Stajich J.E."/>
            <person name="Amses K."/>
            <person name="Simmons R."/>
            <person name="Seto K."/>
            <person name="Myers J."/>
            <person name="Bonds A."/>
            <person name="Quandt C.A."/>
            <person name="Barry K."/>
            <person name="Liu P."/>
            <person name="Grigoriev I."/>
            <person name="Longcore J.E."/>
            <person name="James T.Y."/>
        </authorList>
    </citation>
    <scope>NUCLEOTIDE SEQUENCE</scope>
    <source>
        <strain evidence="4">PLAUS21</strain>
    </source>
</reference>
<dbReference type="InterPro" id="IPR015424">
    <property type="entry name" value="PyrdxlP-dep_Trfase"/>
</dbReference>
<dbReference type="PANTHER" id="PTHR42699:SF1">
    <property type="entry name" value="CYSTATHIONINE GAMMA-SYNTHASE-RELATED"/>
    <property type="match status" value="1"/>
</dbReference>
<comment type="caution">
    <text evidence="4">The sequence shown here is derived from an EMBL/GenBank/DDBJ whole genome shotgun (WGS) entry which is preliminary data.</text>
</comment>
<comment type="similarity">
    <text evidence="3">Belongs to the trans-sulfuration enzymes family.</text>
</comment>
<proteinExistence type="inferred from homology"/>
<dbReference type="AlphaFoldDB" id="A0AAD5UP01"/>
<evidence type="ECO:0000256" key="1">
    <source>
        <dbReference type="ARBA" id="ARBA00001933"/>
    </source>
</evidence>
<dbReference type="Proteomes" id="UP001210925">
    <property type="component" value="Unassembled WGS sequence"/>
</dbReference>
<dbReference type="PANTHER" id="PTHR42699">
    <property type="match status" value="1"/>
</dbReference>
<dbReference type="Gene3D" id="3.90.1150.10">
    <property type="entry name" value="Aspartate Aminotransferase, domain 1"/>
    <property type="match status" value="1"/>
</dbReference>
<comment type="cofactor">
    <cofactor evidence="1 3">
        <name>pyridoxal 5'-phosphate</name>
        <dbReference type="ChEBI" id="CHEBI:597326"/>
    </cofactor>
</comment>
<dbReference type="Gene3D" id="3.40.640.10">
    <property type="entry name" value="Type I PLP-dependent aspartate aminotransferase-like (Major domain)"/>
    <property type="match status" value="1"/>
</dbReference>
<dbReference type="InterPro" id="IPR000277">
    <property type="entry name" value="Cys/Met-Metab_PyrdxlP-dep_enz"/>
</dbReference>
<dbReference type="EMBL" id="JADGKB010000014">
    <property type="protein sequence ID" value="KAJ3260007.1"/>
    <property type="molecule type" value="Genomic_DNA"/>
</dbReference>
<name>A0AAD5UP01_9FUNG</name>
<evidence type="ECO:0008006" key="6">
    <source>
        <dbReference type="Google" id="ProtNLM"/>
    </source>
</evidence>
<dbReference type="FunFam" id="3.90.1150.10:FF:000063">
    <property type="entry name" value="Probable cystathionine gamma-synthase"/>
    <property type="match status" value="1"/>
</dbReference>
<gene>
    <name evidence="4" type="ORF">HK103_001517</name>
</gene>
<dbReference type="Pfam" id="PF01053">
    <property type="entry name" value="Cys_Met_Meta_PP"/>
    <property type="match status" value="1"/>
</dbReference>
<dbReference type="InterPro" id="IPR015422">
    <property type="entry name" value="PyrdxlP-dep_Trfase_small"/>
</dbReference>
<evidence type="ECO:0000313" key="4">
    <source>
        <dbReference type="EMBL" id="KAJ3260007.1"/>
    </source>
</evidence>
<organism evidence="4 5">
    <name type="scientific">Boothiomyces macroporosus</name>
    <dbReference type="NCBI Taxonomy" id="261099"/>
    <lineage>
        <taxon>Eukaryota</taxon>
        <taxon>Fungi</taxon>
        <taxon>Fungi incertae sedis</taxon>
        <taxon>Chytridiomycota</taxon>
        <taxon>Chytridiomycota incertae sedis</taxon>
        <taxon>Chytridiomycetes</taxon>
        <taxon>Rhizophydiales</taxon>
        <taxon>Terramycetaceae</taxon>
        <taxon>Boothiomyces</taxon>
    </lineage>
</organism>
<evidence type="ECO:0000313" key="5">
    <source>
        <dbReference type="Proteomes" id="UP001210925"/>
    </source>
</evidence>
<dbReference type="InterPro" id="IPR051750">
    <property type="entry name" value="Trans-sulfuration_enzymes"/>
</dbReference>
<sequence>MLPVGETIPETPHAVSVSLPTWQDNVGYEEGDPAVVSKMKGGYPRFVFHPLIKQLFQYCLDRFGKENESLLVLNSRQATAECRAFMKCRIKEPAYIHLVELVATSNVQSVYSFSTPKIYIILFPSVYAKVAKEFWQHTGTGITSRFAEYCLIQLDVFYVLPKQLEPATGSKSQSFKKEERSQNLSRQHLESSKVASIFVEERFGRNLDMKTEVEHVKTALKRRIAGVLGDAEDSTDVVDDGNDNESLRDEKVNQDHVFLFPSGMQAIYFSHKVAVALYPGLKSVQYGFPYTDTLKIQEKFGSGAHFFGHGSLKDLKSLEKLLETEKISSLYCEFPSNPLLESPPLERLWELSQLYKFILVVDETIGNIVNINILNYCHLVVSSLTKVFSGDSNVMGGSLVVNPNSNLANILFEKIQELYQDDLWHEDVLFLERNSRHFKYRIGVINNNAEQLCDILVKHPKVKQLYYPKYTSRELYERFANGDKKGYGGLFSVVLHSPEQAKKFYDLLPIYKGPSLGTNFTLACPYTILAHYTELEWAEKYGVSPWLIRISIGMEDAEWLINSFITALDNI</sequence>
<dbReference type="SUPFAM" id="SSF53383">
    <property type="entry name" value="PLP-dependent transferases"/>
    <property type="match status" value="1"/>
</dbReference>
<protein>
    <recommendedName>
        <fullName evidence="6">Cystathionine gamma-synthase</fullName>
    </recommendedName>
</protein>
<dbReference type="GO" id="GO:0019346">
    <property type="term" value="P:transsulfuration"/>
    <property type="evidence" value="ECO:0007669"/>
    <property type="project" value="InterPro"/>
</dbReference>
<evidence type="ECO:0000256" key="3">
    <source>
        <dbReference type="RuleBase" id="RU362118"/>
    </source>
</evidence>
<keyword evidence="5" id="KW-1185">Reference proteome</keyword>
<dbReference type="InterPro" id="IPR015421">
    <property type="entry name" value="PyrdxlP-dep_Trfase_major"/>
</dbReference>
<evidence type="ECO:0000256" key="2">
    <source>
        <dbReference type="ARBA" id="ARBA00022898"/>
    </source>
</evidence>